<gene>
    <name evidence="3" type="ORF">ACFOW7_19265</name>
</gene>
<feature type="signal peptide" evidence="1">
    <location>
        <begin position="1"/>
        <end position="22"/>
    </location>
</feature>
<sequence>MSRSQTLLRLSALALALSAAWAAPQFPTSLDGLEHTQNRFAADAGYSLDTTTREPVRLFFNTVYAASDGVASGWRGDLASCHAGDTSAEFKAAMQRRINWFRAMAGLPAAVELDNTFNQKAQQAALMMAANRSLSHNPPTSWKCYSAAGAEGAGKSNIYLGSFGPGAISGYILDPGGGNSAVGHRRWVLYPQTRFMGVGDVDGAVSGMSSNALWVQDGNAWSVRPAVRDDFVAWPPKGYVPYQTVYPRWSLSYPKADFSAARVSMTENGQPMATQLEPLANGYGENTLVWLPGNYRDGSRWQKPAADTVYRVTVDNVLVNGAAKRFEYSVIVFDPAVVGADSVAATVDGPANAPLNQGTRYRFGNVPGATSYQWRVLSVEPYSLEDGAEQGSSRFDVSISAGYEAVVSSPVASGAAAFHLAHTQASNQTLTLKQSLVPSASTTLRFDSRLGLSTAGEVALVEVSGDDGKSWSEVYRQAGGSNEKSFQSRSVALAAYAGQTIKLRFRYAHESGSYYPQANSGIGWYLDNISLSGADRVADSGTPTEAGSDGFEFRPTASGVRLLQARPGMYGHFSTWGPLKRVTVDGTVLAEEERLFNWAEFKFRDLFHPAAVSLSLLGYTARAYANGVYLGVKDGQVYVYGPQFNGLLGVGRVADYMSQVTADGY</sequence>
<feature type="domain" description="SCP" evidence="2">
    <location>
        <begin position="96"/>
        <end position="204"/>
    </location>
</feature>
<dbReference type="EMBL" id="JBHSBU010000001">
    <property type="protein sequence ID" value="MFC4161481.1"/>
    <property type="molecule type" value="Genomic_DNA"/>
</dbReference>
<organism evidence="3 4">
    <name type="scientific">Chitinimonas lacunae</name>
    <dbReference type="NCBI Taxonomy" id="1963018"/>
    <lineage>
        <taxon>Bacteria</taxon>
        <taxon>Pseudomonadati</taxon>
        <taxon>Pseudomonadota</taxon>
        <taxon>Betaproteobacteria</taxon>
        <taxon>Neisseriales</taxon>
        <taxon>Chitinibacteraceae</taxon>
        <taxon>Chitinimonas</taxon>
    </lineage>
</organism>
<feature type="chain" id="PRO_5046949513" evidence="1">
    <location>
        <begin position="23"/>
        <end position="665"/>
    </location>
</feature>
<dbReference type="Gene3D" id="3.40.33.10">
    <property type="entry name" value="CAP"/>
    <property type="match status" value="1"/>
</dbReference>
<dbReference type="SUPFAM" id="SSF55797">
    <property type="entry name" value="PR-1-like"/>
    <property type="match status" value="1"/>
</dbReference>
<reference evidence="4" key="1">
    <citation type="journal article" date="2019" name="Int. J. Syst. Evol. Microbiol.">
        <title>The Global Catalogue of Microorganisms (GCM) 10K type strain sequencing project: providing services to taxonomists for standard genome sequencing and annotation.</title>
        <authorList>
            <consortium name="The Broad Institute Genomics Platform"/>
            <consortium name="The Broad Institute Genome Sequencing Center for Infectious Disease"/>
            <person name="Wu L."/>
            <person name="Ma J."/>
        </authorList>
    </citation>
    <scope>NUCLEOTIDE SEQUENCE [LARGE SCALE GENOMIC DNA]</scope>
    <source>
        <strain evidence="4">LMG 29894</strain>
    </source>
</reference>
<dbReference type="InterPro" id="IPR014044">
    <property type="entry name" value="CAP_dom"/>
</dbReference>
<accession>A0ABV8MVZ4</accession>
<protein>
    <submittedName>
        <fullName evidence="3">CAP domain-containing protein</fullName>
    </submittedName>
</protein>
<keyword evidence="4" id="KW-1185">Reference proteome</keyword>
<dbReference type="InterPro" id="IPR035940">
    <property type="entry name" value="CAP_sf"/>
</dbReference>
<evidence type="ECO:0000313" key="3">
    <source>
        <dbReference type="EMBL" id="MFC4161481.1"/>
    </source>
</evidence>
<proteinExistence type="predicted"/>
<dbReference type="Gene3D" id="2.60.120.260">
    <property type="entry name" value="Galactose-binding domain-like"/>
    <property type="match status" value="1"/>
</dbReference>
<comment type="caution">
    <text evidence="3">The sequence shown here is derived from an EMBL/GenBank/DDBJ whole genome shotgun (WGS) entry which is preliminary data.</text>
</comment>
<evidence type="ECO:0000313" key="4">
    <source>
        <dbReference type="Proteomes" id="UP001595791"/>
    </source>
</evidence>
<dbReference type="RefSeq" id="WP_378167469.1">
    <property type="nucleotide sequence ID" value="NZ_JBHSBU010000001.1"/>
</dbReference>
<dbReference type="Proteomes" id="UP001595791">
    <property type="component" value="Unassembled WGS sequence"/>
</dbReference>
<name>A0ABV8MVZ4_9NEIS</name>
<keyword evidence="1" id="KW-0732">Signal</keyword>
<evidence type="ECO:0000256" key="1">
    <source>
        <dbReference type="SAM" id="SignalP"/>
    </source>
</evidence>
<evidence type="ECO:0000259" key="2">
    <source>
        <dbReference type="Pfam" id="PF00188"/>
    </source>
</evidence>
<dbReference type="Pfam" id="PF00188">
    <property type="entry name" value="CAP"/>
    <property type="match status" value="1"/>
</dbReference>